<dbReference type="EMBL" id="GL451577">
    <property type="protein sequence ID" value="EFN78994.1"/>
    <property type="molecule type" value="Genomic_DNA"/>
</dbReference>
<proteinExistence type="predicted"/>
<dbReference type="InParanoid" id="E2BZ88"/>
<name>E2BZ88_HARSA</name>
<gene>
    <name evidence="2" type="ORF">EAI_12147</name>
</gene>
<evidence type="ECO:0000256" key="1">
    <source>
        <dbReference type="SAM" id="Coils"/>
    </source>
</evidence>
<keyword evidence="1" id="KW-0175">Coiled coil</keyword>
<evidence type="ECO:0000313" key="2">
    <source>
        <dbReference type="EMBL" id="EFN78994.1"/>
    </source>
</evidence>
<sequence>MEVTQDMNIDVQNITFILDIDTEKALLNESRKWKASEELENLKVKMQKMEEENKRLKADIESSKEQHEKELNSLADILRNINEKEKKKYQEKLVTKDKLIKTLRIQVTRKNS</sequence>
<dbReference type="OrthoDB" id="7632801at2759"/>
<dbReference type="AlphaFoldDB" id="E2BZ88"/>
<feature type="coiled-coil region" evidence="1">
    <location>
        <begin position="32"/>
        <end position="87"/>
    </location>
</feature>
<evidence type="ECO:0000313" key="3">
    <source>
        <dbReference type="Proteomes" id="UP000008237"/>
    </source>
</evidence>
<keyword evidence="3" id="KW-1185">Reference proteome</keyword>
<organism evidence="3">
    <name type="scientific">Harpegnathos saltator</name>
    <name type="common">Jerdon's jumping ant</name>
    <dbReference type="NCBI Taxonomy" id="610380"/>
    <lineage>
        <taxon>Eukaryota</taxon>
        <taxon>Metazoa</taxon>
        <taxon>Ecdysozoa</taxon>
        <taxon>Arthropoda</taxon>
        <taxon>Hexapoda</taxon>
        <taxon>Insecta</taxon>
        <taxon>Pterygota</taxon>
        <taxon>Neoptera</taxon>
        <taxon>Endopterygota</taxon>
        <taxon>Hymenoptera</taxon>
        <taxon>Apocrita</taxon>
        <taxon>Aculeata</taxon>
        <taxon>Formicoidea</taxon>
        <taxon>Formicidae</taxon>
        <taxon>Ponerinae</taxon>
        <taxon>Ponerini</taxon>
        <taxon>Harpegnathos</taxon>
    </lineage>
</organism>
<accession>E2BZ88</accession>
<protein>
    <submittedName>
        <fullName evidence="2">Uncharacterized protein</fullName>
    </submittedName>
</protein>
<dbReference type="Proteomes" id="UP000008237">
    <property type="component" value="Unassembled WGS sequence"/>
</dbReference>
<reference evidence="2 3" key="1">
    <citation type="journal article" date="2010" name="Science">
        <title>Genomic comparison of the ants Camponotus floridanus and Harpegnathos saltator.</title>
        <authorList>
            <person name="Bonasio R."/>
            <person name="Zhang G."/>
            <person name="Ye C."/>
            <person name="Mutti N.S."/>
            <person name="Fang X."/>
            <person name="Qin N."/>
            <person name="Donahue G."/>
            <person name="Yang P."/>
            <person name="Li Q."/>
            <person name="Li C."/>
            <person name="Zhang P."/>
            <person name="Huang Z."/>
            <person name="Berger S.L."/>
            <person name="Reinberg D."/>
            <person name="Wang J."/>
            <person name="Liebig J."/>
        </authorList>
    </citation>
    <scope>NUCLEOTIDE SEQUENCE [LARGE SCALE GENOMIC DNA]</scope>
    <source>
        <strain evidence="2 3">R22 G/1</strain>
    </source>
</reference>